<dbReference type="Proteomes" id="UP000307943">
    <property type="component" value="Unassembled WGS sequence"/>
</dbReference>
<accession>A0A5C4TBH0</accession>
<dbReference type="Pfam" id="PF06452">
    <property type="entry name" value="CBM9_1"/>
    <property type="match status" value="1"/>
</dbReference>
<dbReference type="CDD" id="cd09620">
    <property type="entry name" value="CBM9_like_3"/>
    <property type="match status" value="1"/>
</dbReference>
<evidence type="ECO:0000313" key="2">
    <source>
        <dbReference type="EMBL" id="TNJ66265.1"/>
    </source>
</evidence>
<dbReference type="RefSeq" id="WP_139602317.1">
    <property type="nucleotide sequence ID" value="NZ_VDCQ01000012.1"/>
</dbReference>
<keyword evidence="3" id="KW-1185">Reference proteome</keyword>
<comment type="caution">
    <text evidence="2">The sequence shown here is derived from an EMBL/GenBank/DDBJ whole genome shotgun (WGS) entry which is preliminary data.</text>
</comment>
<evidence type="ECO:0000313" key="3">
    <source>
        <dbReference type="Proteomes" id="UP000307943"/>
    </source>
</evidence>
<evidence type="ECO:0000259" key="1">
    <source>
        <dbReference type="Pfam" id="PF06452"/>
    </source>
</evidence>
<dbReference type="GO" id="GO:0030246">
    <property type="term" value="F:carbohydrate binding"/>
    <property type="evidence" value="ECO:0007669"/>
    <property type="project" value="InterPro"/>
</dbReference>
<dbReference type="EMBL" id="VDCQ01000012">
    <property type="protein sequence ID" value="TNJ66265.1"/>
    <property type="molecule type" value="Genomic_DNA"/>
</dbReference>
<sequence length="199" mass="23219">MESYVYRCGYVGGPDIRWQQIEPMELVDTVDGEAARLQTVVKMCRSDEGVHVRFECEDDHVVATYSKRDDPIYKEDVVEIFLDEEGLGTRYKEYEISPRNVVFDAMIDKKPGERPIVQVDWDDELLRTSVTARENGGLVYDLVFPVGSFFTPPVPGTNWRMNFYRIDDDRQGKRHYWAWSPTGKVDYHMPEKFGTILFE</sequence>
<dbReference type="Gene3D" id="2.60.40.1190">
    <property type="match status" value="1"/>
</dbReference>
<gene>
    <name evidence="2" type="ORF">FE784_11360</name>
</gene>
<organism evidence="2 3">
    <name type="scientific">Paenibacillus hemerocallicola</name>
    <dbReference type="NCBI Taxonomy" id="1172614"/>
    <lineage>
        <taxon>Bacteria</taxon>
        <taxon>Bacillati</taxon>
        <taxon>Bacillota</taxon>
        <taxon>Bacilli</taxon>
        <taxon>Bacillales</taxon>
        <taxon>Paenibacillaceae</taxon>
        <taxon>Paenibacillus</taxon>
    </lineage>
</organism>
<dbReference type="GO" id="GO:0004553">
    <property type="term" value="F:hydrolase activity, hydrolyzing O-glycosyl compounds"/>
    <property type="evidence" value="ECO:0007669"/>
    <property type="project" value="InterPro"/>
</dbReference>
<feature type="domain" description="Carbohydrate-binding" evidence="1">
    <location>
        <begin position="15"/>
        <end position="197"/>
    </location>
</feature>
<dbReference type="InterPro" id="IPR010502">
    <property type="entry name" value="Carb-bd_dom_fam9"/>
</dbReference>
<dbReference type="GO" id="GO:0016052">
    <property type="term" value="P:carbohydrate catabolic process"/>
    <property type="evidence" value="ECO:0007669"/>
    <property type="project" value="InterPro"/>
</dbReference>
<protein>
    <recommendedName>
        <fullName evidence="1">Carbohydrate-binding domain-containing protein</fullName>
    </recommendedName>
</protein>
<reference evidence="2 3" key="1">
    <citation type="submission" date="2019-05" db="EMBL/GenBank/DDBJ databases">
        <title>We sequenced the genome of Paenibacillus hemerocallicola KCTC 33185 for further insight into its adaptation and study the phylogeny of Paenibacillus.</title>
        <authorList>
            <person name="Narsing Rao M.P."/>
        </authorList>
    </citation>
    <scope>NUCLEOTIDE SEQUENCE [LARGE SCALE GENOMIC DNA]</scope>
    <source>
        <strain evidence="2 3">KCTC 33185</strain>
    </source>
</reference>
<dbReference type="SUPFAM" id="SSF49344">
    <property type="entry name" value="CBD9-like"/>
    <property type="match status" value="1"/>
</dbReference>
<dbReference type="AlphaFoldDB" id="A0A5C4TBH0"/>
<proteinExistence type="predicted"/>
<dbReference type="OrthoDB" id="9786766at2"/>
<name>A0A5C4TBH0_9BACL</name>